<dbReference type="EMBL" id="BIFS01000001">
    <property type="protein sequence ID" value="GCE18674.1"/>
    <property type="molecule type" value="Genomic_DNA"/>
</dbReference>
<keyword evidence="1" id="KW-0175">Coiled coil</keyword>
<protein>
    <recommendedName>
        <fullName evidence="5">DUF2335 domain-containing protein</fullName>
    </recommendedName>
</protein>
<keyword evidence="2" id="KW-0812">Transmembrane</keyword>
<organism evidence="3 4">
    <name type="scientific">Dictyobacter kobayashii</name>
    <dbReference type="NCBI Taxonomy" id="2014872"/>
    <lineage>
        <taxon>Bacteria</taxon>
        <taxon>Bacillati</taxon>
        <taxon>Chloroflexota</taxon>
        <taxon>Ktedonobacteria</taxon>
        <taxon>Ktedonobacterales</taxon>
        <taxon>Dictyobacteraceae</taxon>
        <taxon>Dictyobacter</taxon>
    </lineage>
</organism>
<feature type="transmembrane region" description="Helical" evidence="2">
    <location>
        <begin position="85"/>
        <end position="108"/>
    </location>
</feature>
<keyword evidence="4" id="KW-1185">Reference proteome</keyword>
<feature type="transmembrane region" description="Helical" evidence="2">
    <location>
        <begin position="114"/>
        <end position="137"/>
    </location>
</feature>
<evidence type="ECO:0000256" key="1">
    <source>
        <dbReference type="SAM" id="Coils"/>
    </source>
</evidence>
<keyword evidence="2" id="KW-1133">Transmembrane helix</keyword>
<evidence type="ECO:0000256" key="2">
    <source>
        <dbReference type="SAM" id="Phobius"/>
    </source>
</evidence>
<keyword evidence="2" id="KW-0472">Membrane</keyword>
<gene>
    <name evidence="3" type="ORF">KDK_24740</name>
</gene>
<feature type="coiled-coil region" evidence="1">
    <location>
        <begin position="40"/>
        <end position="83"/>
    </location>
</feature>
<comment type="caution">
    <text evidence="3">The sequence shown here is derived from an EMBL/GenBank/DDBJ whole genome shotgun (WGS) entry which is preliminary data.</text>
</comment>
<dbReference type="RefSeq" id="WP_126550177.1">
    <property type="nucleotide sequence ID" value="NZ_BIFS01000001.1"/>
</dbReference>
<sequence length="141" mass="15918">MKEYEDPHKHLARHMDAAAKKYAEGLIQAGIDEPSPLLTRAMAERALQDAQKDYERESLAVLNHNIEEIMKEASRLHRQARRKDAPVFLGIFSFIAFVFSIMACMSFLNHNVVLGCSYCLGVAVFSLLIIGVGIDLLRKDR</sequence>
<evidence type="ECO:0008006" key="5">
    <source>
        <dbReference type="Google" id="ProtNLM"/>
    </source>
</evidence>
<name>A0A402AI10_9CHLR</name>
<proteinExistence type="predicted"/>
<dbReference type="AlphaFoldDB" id="A0A402AI10"/>
<accession>A0A402AI10</accession>
<evidence type="ECO:0000313" key="3">
    <source>
        <dbReference type="EMBL" id="GCE18674.1"/>
    </source>
</evidence>
<reference evidence="4" key="1">
    <citation type="submission" date="2018-12" db="EMBL/GenBank/DDBJ databases">
        <title>Tengunoibacter tsumagoiensis gen. nov., sp. nov., Dictyobacter kobayashii sp. nov., D. alpinus sp. nov., and D. joshuensis sp. nov. and description of Dictyobacteraceae fam. nov. within the order Ktedonobacterales isolated from Tengu-no-mugimeshi.</title>
        <authorList>
            <person name="Wang C.M."/>
            <person name="Zheng Y."/>
            <person name="Sakai Y."/>
            <person name="Toyoda A."/>
            <person name="Minakuchi Y."/>
            <person name="Abe K."/>
            <person name="Yokota A."/>
            <person name="Yabe S."/>
        </authorList>
    </citation>
    <scope>NUCLEOTIDE SEQUENCE [LARGE SCALE GENOMIC DNA]</scope>
    <source>
        <strain evidence="4">Uno11</strain>
    </source>
</reference>
<evidence type="ECO:0000313" key="4">
    <source>
        <dbReference type="Proteomes" id="UP000287188"/>
    </source>
</evidence>
<dbReference type="Proteomes" id="UP000287188">
    <property type="component" value="Unassembled WGS sequence"/>
</dbReference>